<accession>A0A212EXV8</accession>
<sequence length="77" mass="8092">PVWRGWWCGAAGRRGDGVGSEGGSAAVSGLQVKNAAAEPPNRYTARYVRQPIVGRREGSGDDIVSRAPRAERSGRAA</sequence>
<keyword evidence="3" id="KW-1185">Reference proteome</keyword>
<organism evidence="2 3">
    <name type="scientific">Danaus plexippus plexippus</name>
    <dbReference type="NCBI Taxonomy" id="278856"/>
    <lineage>
        <taxon>Eukaryota</taxon>
        <taxon>Metazoa</taxon>
        <taxon>Ecdysozoa</taxon>
        <taxon>Arthropoda</taxon>
        <taxon>Hexapoda</taxon>
        <taxon>Insecta</taxon>
        <taxon>Pterygota</taxon>
        <taxon>Neoptera</taxon>
        <taxon>Endopterygota</taxon>
        <taxon>Lepidoptera</taxon>
        <taxon>Glossata</taxon>
        <taxon>Ditrysia</taxon>
        <taxon>Papilionoidea</taxon>
        <taxon>Nymphalidae</taxon>
        <taxon>Danainae</taxon>
        <taxon>Danaini</taxon>
        <taxon>Danaina</taxon>
        <taxon>Danaus</taxon>
        <taxon>Danaus</taxon>
    </lineage>
</organism>
<dbReference type="InParanoid" id="A0A212EXV8"/>
<feature type="region of interest" description="Disordered" evidence="1">
    <location>
        <begin position="54"/>
        <end position="77"/>
    </location>
</feature>
<evidence type="ECO:0000313" key="2">
    <source>
        <dbReference type="EMBL" id="OWR46329.1"/>
    </source>
</evidence>
<proteinExistence type="predicted"/>
<gene>
    <name evidence="2" type="ORF">KGM_211553B</name>
</gene>
<evidence type="ECO:0000256" key="1">
    <source>
        <dbReference type="SAM" id="MobiDB-lite"/>
    </source>
</evidence>
<dbReference type="KEGG" id="dpl:KGM_211553B"/>
<name>A0A212EXV8_DANPL</name>
<comment type="caution">
    <text evidence="2">The sequence shown here is derived from an EMBL/GenBank/DDBJ whole genome shotgun (WGS) entry which is preliminary data.</text>
</comment>
<feature type="non-terminal residue" evidence="2">
    <location>
        <position position="1"/>
    </location>
</feature>
<dbReference type="EMBL" id="AGBW02011667">
    <property type="protein sequence ID" value="OWR46329.1"/>
    <property type="molecule type" value="Genomic_DNA"/>
</dbReference>
<reference evidence="2 3" key="1">
    <citation type="journal article" date="2011" name="Cell">
        <title>The monarch butterfly genome yields insights into long-distance migration.</title>
        <authorList>
            <person name="Zhan S."/>
            <person name="Merlin C."/>
            <person name="Boore J.L."/>
            <person name="Reppert S.M."/>
        </authorList>
    </citation>
    <scope>NUCLEOTIDE SEQUENCE [LARGE SCALE GENOMIC DNA]</scope>
    <source>
        <strain evidence="2">F-2</strain>
    </source>
</reference>
<dbReference type="Proteomes" id="UP000007151">
    <property type="component" value="Unassembled WGS sequence"/>
</dbReference>
<evidence type="ECO:0000313" key="3">
    <source>
        <dbReference type="Proteomes" id="UP000007151"/>
    </source>
</evidence>
<dbReference type="AlphaFoldDB" id="A0A212EXV8"/>
<feature type="compositionally biased region" description="Basic and acidic residues" evidence="1">
    <location>
        <begin position="68"/>
        <end position="77"/>
    </location>
</feature>
<protein>
    <submittedName>
        <fullName evidence="2">Uncharacterized protein</fullName>
    </submittedName>
</protein>